<dbReference type="InterPro" id="IPR032834">
    <property type="entry name" value="NatK-like_C"/>
</dbReference>
<feature type="transmembrane region" description="Helical" evidence="1">
    <location>
        <begin position="87"/>
        <end position="108"/>
    </location>
</feature>
<gene>
    <name evidence="3" type="ORF">FYJ71_07945</name>
</gene>
<feature type="domain" description="Sensor histidine kinase NatK-like C-terminal" evidence="2">
    <location>
        <begin position="329"/>
        <end position="430"/>
    </location>
</feature>
<dbReference type="AlphaFoldDB" id="A0A6N7X1P8"/>
<evidence type="ECO:0000256" key="1">
    <source>
        <dbReference type="SAM" id="Phobius"/>
    </source>
</evidence>
<feature type="transmembrane region" description="Helical" evidence="1">
    <location>
        <begin position="188"/>
        <end position="208"/>
    </location>
</feature>
<feature type="transmembrane region" description="Helical" evidence="1">
    <location>
        <begin position="6"/>
        <end position="26"/>
    </location>
</feature>
<evidence type="ECO:0000313" key="4">
    <source>
        <dbReference type="Proteomes" id="UP000440713"/>
    </source>
</evidence>
<dbReference type="Gene3D" id="3.30.565.10">
    <property type="entry name" value="Histidine kinase-like ATPase, C-terminal domain"/>
    <property type="match status" value="1"/>
</dbReference>
<feature type="transmembrane region" description="Helical" evidence="1">
    <location>
        <begin position="120"/>
        <end position="144"/>
    </location>
</feature>
<keyword evidence="1" id="KW-0812">Transmembrane</keyword>
<keyword evidence="4" id="KW-1185">Reference proteome</keyword>
<evidence type="ECO:0000313" key="3">
    <source>
        <dbReference type="EMBL" id="MST62900.1"/>
    </source>
</evidence>
<name>A0A6N7X1P8_9FIRM</name>
<comment type="caution">
    <text evidence="3">The sequence shown here is derived from an EMBL/GenBank/DDBJ whole genome shotgun (WGS) entry which is preliminary data.</text>
</comment>
<dbReference type="EMBL" id="VUNE01000004">
    <property type="protein sequence ID" value="MST62900.1"/>
    <property type="molecule type" value="Genomic_DNA"/>
</dbReference>
<accession>A0A6N7X1P8</accession>
<feature type="transmembrane region" description="Helical" evidence="1">
    <location>
        <begin position="57"/>
        <end position="75"/>
    </location>
</feature>
<keyword evidence="1" id="KW-1133">Transmembrane helix</keyword>
<dbReference type="SUPFAM" id="SSF55874">
    <property type="entry name" value="ATPase domain of HSP90 chaperone/DNA topoisomerase II/histidine kinase"/>
    <property type="match status" value="1"/>
</dbReference>
<dbReference type="Proteomes" id="UP000440713">
    <property type="component" value="Unassembled WGS sequence"/>
</dbReference>
<proteinExistence type="predicted"/>
<dbReference type="PANTHER" id="PTHR40448">
    <property type="entry name" value="TWO-COMPONENT SENSOR HISTIDINE KINASE"/>
    <property type="match status" value="1"/>
</dbReference>
<evidence type="ECO:0000259" key="2">
    <source>
        <dbReference type="Pfam" id="PF14501"/>
    </source>
</evidence>
<organism evidence="3 4">
    <name type="scientific">Peptostreptococcus porci</name>
    <dbReference type="NCBI Taxonomy" id="2652282"/>
    <lineage>
        <taxon>Bacteria</taxon>
        <taxon>Bacillati</taxon>
        <taxon>Bacillota</taxon>
        <taxon>Clostridia</taxon>
        <taxon>Peptostreptococcales</taxon>
        <taxon>Peptostreptococcaceae</taxon>
        <taxon>Peptostreptococcus</taxon>
    </lineage>
</organism>
<dbReference type="RefSeq" id="WP_154538377.1">
    <property type="nucleotide sequence ID" value="NZ_VUNE01000004.1"/>
</dbReference>
<protein>
    <submittedName>
        <fullName evidence="3">GHKL domain-containing protein</fullName>
    </submittedName>
</protein>
<dbReference type="GO" id="GO:0042802">
    <property type="term" value="F:identical protein binding"/>
    <property type="evidence" value="ECO:0007669"/>
    <property type="project" value="TreeGrafter"/>
</dbReference>
<feature type="transmembrane region" description="Helical" evidence="1">
    <location>
        <begin position="156"/>
        <end position="176"/>
    </location>
</feature>
<dbReference type="InterPro" id="IPR036890">
    <property type="entry name" value="HATPase_C_sf"/>
</dbReference>
<reference evidence="3 4" key="1">
    <citation type="submission" date="2019-08" db="EMBL/GenBank/DDBJ databases">
        <title>In-depth cultivation of the pig gut microbiome towards novel bacterial diversity and tailored functional studies.</title>
        <authorList>
            <person name="Wylensek D."/>
            <person name="Hitch T.C.A."/>
            <person name="Clavel T."/>
        </authorList>
    </citation>
    <scope>NUCLEOTIDE SEQUENCE [LARGE SCALE GENOMIC DNA]</scope>
    <source>
        <strain evidence="3 4">WCA-SAB-591-4A-A</strain>
    </source>
</reference>
<dbReference type="Pfam" id="PF14501">
    <property type="entry name" value="HATPase_c_5"/>
    <property type="match status" value="1"/>
</dbReference>
<keyword evidence="1" id="KW-0472">Membrane</keyword>
<dbReference type="CDD" id="cd16935">
    <property type="entry name" value="HATPase_AgrC-ComD-like"/>
    <property type="match status" value="1"/>
</dbReference>
<feature type="transmembrane region" description="Helical" evidence="1">
    <location>
        <begin position="33"/>
        <end position="51"/>
    </location>
</feature>
<dbReference type="PANTHER" id="PTHR40448:SF1">
    <property type="entry name" value="TWO-COMPONENT SENSOR HISTIDINE KINASE"/>
    <property type="match status" value="1"/>
</dbReference>
<sequence>MSAVVSGLISGIFSMLIFDIFFGHILNRRFNFFPIYPAVYLIYVLMSYLISSFGNSIAMLISNIMFFVVMIHLLFDGSIKRKIFNFLIFLIVFIGVELISELIIIFILGSNYSWDNSGELFKFSVVSIERLTSFIFLYVLSRMVNKGGAYFRKRQLAWYLVLPFSTGFVYLSIFYSSVIKSLPEDIEILVIISCLLLLISNFIVFILFDYTFKLDSEKKELELYSIKLDLEKSYYTKLEEKNNSQKKFNHDLRNYLTTIANLASNNKNEEIFSVINNMSIEINSFEDVLYSNNAVLNAVISDKKIYAEKNDIEFNIEVNPSINIDFLQDIDMISIVGNTIDNALEASLKTEKPTVNLNIFNDENNNFLVINCENNFDGKIVTKNGKIITSKNDKDGHGLGISNIRNSVDKYGGFVDVDVKDCIFSISIIISICKK</sequence>